<proteinExistence type="predicted"/>
<sequence length="593" mass="67256">MSHTFHIPVLGLGFSVDTPLKVARYGINSVASVVDDDLIERMRLYHSQKNNLDAEPIAKTDPDARARRITAYLNLLSDLVDEQFEELKQQNFNAGTDLDRYFRLLPDDSPLKQGYELMIEYPDSPSKKIFQNILRSKMQKGSIDVNIMAKVDKMNFDADGNYTGDTNTDALAALRGFAESKLQSSLVLSAGMNPKLYSYLEKFDDFFPDEHGHLRKKIILKVSDYRSAFIQAKFLAKKGLWVSEFRIESGLNCGGHAFATDGLLMGPILEDFKTKRDEMQAELFFLYQDALMAKNLLTEVMPPQKISAQGGIGTAQENDFMLKHYDLDATGWGSPFLLVPEATNVDEETLKQLVDADTNDYYISSSSPLGILFNNFRRSSAERIRLERIAKGRPGSPCNKKFLVSNTEFTEQPICTASREYQNLKIKQLQSAGLEPKVLEREVEAVTEKVCLCEGLCASAFIKNDMLKPRESKAVTICPGPNLAYFSKIYTLDELIDHIYNRTDLLASSKRAHMFVNELNLYIDYLKKDISVYMDNLNEKKGKYLLKFKDQLQQGIAYYKQLIPNISNQTSAYLEQMLNDLALSEERLAMLKV</sequence>
<evidence type="ECO:0000313" key="1">
    <source>
        <dbReference type="EMBL" id="PJJ83544.1"/>
    </source>
</evidence>
<name>A0A2H9VRU9_9SPHI</name>
<keyword evidence="2" id="KW-1185">Reference proteome</keyword>
<gene>
    <name evidence="1" type="ORF">CLV57_0528</name>
</gene>
<evidence type="ECO:0000313" key="2">
    <source>
        <dbReference type="Proteomes" id="UP000242687"/>
    </source>
</evidence>
<dbReference type="EMBL" id="PGFJ01000001">
    <property type="protein sequence ID" value="PJJ83544.1"/>
    <property type="molecule type" value="Genomic_DNA"/>
</dbReference>
<dbReference type="Proteomes" id="UP000242687">
    <property type="component" value="Unassembled WGS sequence"/>
</dbReference>
<organism evidence="1 2">
    <name type="scientific">Mucilaginibacter auburnensis</name>
    <dbReference type="NCBI Taxonomy" id="1457233"/>
    <lineage>
        <taxon>Bacteria</taxon>
        <taxon>Pseudomonadati</taxon>
        <taxon>Bacteroidota</taxon>
        <taxon>Sphingobacteriia</taxon>
        <taxon>Sphingobacteriales</taxon>
        <taxon>Sphingobacteriaceae</taxon>
        <taxon>Mucilaginibacter</taxon>
    </lineage>
</organism>
<dbReference type="AlphaFoldDB" id="A0A2H9VRU9"/>
<comment type="caution">
    <text evidence="1">The sequence shown here is derived from an EMBL/GenBank/DDBJ whole genome shotgun (WGS) entry which is preliminary data.</text>
</comment>
<dbReference type="OrthoDB" id="9811599at2"/>
<dbReference type="RefSeq" id="WP_100339800.1">
    <property type="nucleotide sequence ID" value="NZ_PGFJ01000001.1"/>
</dbReference>
<accession>A0A2H9VRU9</accession>
<protein>
    <submittedName>
        <fullName evidence="1">Uncharacterized protein</fullName>
    </submittedName>
</protein>
<reference evidence="1 2" key="1">
    <citation type="submission" date="2017-11" db="EMBL/GenBank/DDBJ databases">
        <title>Genomic Encyclopedia of Archaeal and Bacterial Type Strains, Phase II (KMG-II): From Individual Species to Whole Genera.</title>
        <authorList>
            <person name="Goeker M."/>
        </authorList>
    </citation>
    <scope>NUCLEOTIDE SEQUENCE [LARGE SCALE GENOMIC DNA]</scope>
    <source>
        <strain evidence="1 2">DSM 28175</strain>
    </source>
</reference>